<evidence type="ECO:0000256" key="5">
    <source>
        <dbReference type="ARBA" id="ARBA00022692"/>
    </source>
</evidence>
<evidence type="ECO:0000256" key="7">
    <source>
        <dbReference type="ARBA" id="ARBA00023136"/>
    </source>
</evidence>
<keyword evidence="6 8" id="KW-1133">Transmembrane helix</keyword>
<dbReference type="Proteomes" id="UP000030710">
    <property type="component" value="Unassembled WGS sequence"/>
</dbReference>
<feature type="transmembrane region" description="Helical" evidence="8">
    <location>
        <begin position="33"/>
        <end position="52"/>
    </location>
</feature>
<keyword evidence="5 8" id="KW-0812">Transmembrane</keyword>
<feature type="transmembrane region" description="Helical" evidence="8">
    <location>
        <begin position="59"/>
        <end position="78"/>
    </location>
</feature>
<proteinExistence type="inferred from homology"/>
<feature type="transmembrane region" description="Helical" evidence="8">
    <location>
        <begin position="181"/>
        <end position="200"/>
    </location>
</feature>
<dbReference type="eggNOG" id="arCOG04452">
    <property type="taxonomic scope" value="Archaea"/>
</dbReference>
<evidence type="ECO:0000256" key="6">
    <source>
        <dbReference type="ARBA" id="ARBA00022989"/>
    </source>
</evidence>
<name>U1MYD4_9EURY</name>
<comment type="subcellular location">
    <subcellularLocation>
        <location evidence="1">Cell membrane</location>
        <topology evidence="1">Multi-pass membrane protein</topology>
    </subcellularLocation>
</comment>
<organism evidence="9 10">
    <name type="scientific">Haloquadratum walsbyi J07HQW2</name>
    <dbReference type="NCBI Taxonomy" id="1238425"/>
    <lineage>
        <taxon>Archaea</taxon>
        <taxon>Methanobacteriati</taxon>
        <taxon>Methanobacteriota</taxon>
        <taxon>Stenosarchaea group</taxon>
        <taxon>Halobacteria</taxon>
        <taxon>Halobacteriales</taxon>
        <taxon>Haloferacaceae</taxon>
        <taxon>Haloquadratum</taxon>
    </lineage>
</organism>
<evidence type="ECO:0000256" key="8">
    <source>
        <dbReference type="SAM" id="Phobius"/>
    </source>
</evidence>
<evidence type="ECO:0000313" key="9">
    <source>
        <dbReference type="EMBL" id="ERG95499.1"/>
    </source>
</evidence>
<evidence type="ECO:0000256" key="2">
    <source>
        <dbReference type="ARBA" id="ARBA00010735"/>
    </source>
</evidence>
<dbReference type="Pfam" id="PF03591">
    <property type="entry name" value="AzlC"/>
    <property type="match status" value="1"/>
</dbReference>
<sequence length="260" mass="27452">MYISVPVYHRHTNYVFVLTRRLPAEITHGLRDVAPLLIGIIPFGLVAGAAAVEAGLRPIQAVGLSVVVFAGASQLAVIDLLGQNAALSIAVITGVVINFRILMYSASIAPSFQSFRPRWKAITAYVLTDQAYALSISRYAEEGLSKVERRRYYLTVALTLWIVWQICTIAGVLIGARVPDAWGLGFAVPLVFLSLLVPAVTSRPAIAAAAVGGTVATVGTVYNFPLNLGLISGGAAGVVAGVVVDNYTETTEQSTSGSNH</sequence>
<keyword evidence="7 8" id="KW-0472">Membrane</keyword>
<evidence type="ECO:0000313" key="10">
    <source>
        <dbReference type="Proteomes" id="UP000030710"/>
    </source>
</evidence>
<keyword evidence="3" id="KW-0813">Transport</keyword>
<dbReference type="PANTHER" id="PTHR34979:SF1">
    <property type="entry name" value="INNER MEMBRANE PROTEIN YGAZ"/>
    <property type="match status" value="1"/>
</dbReference>
<comment type="similarity">
    <text evidence="2">Belongs to the AzlC family.</text>
</comment>
<feature type="transmembrane region" description="Helical" evidence="8">
    <location>
        <begin position="152"/>
        <end position="174"/>
    </location>
</feature>
<reference evidence="9 10" key="1">
    <citation type="journal article" date="2013" name="PLoS ONE">
        <title>Assembly-driven community genomics of a hypersaline microbial ecosystem.</title>
        <authorList>
            <person name="Podell S."/>
            <person name="Ugalde J.A."/>
            <person name="Narasingarao P."/>
            <person name="Banfield J.F."/>
            <person name="Heidelberg K.B."/>
            <person name="Allen E.E."/>
        </authorList>
    </citation>
    <scope>NUCLEOTIDE SEQUENCE [LARGE SCALE GENOMIC DNA]</scope>
    <source>
        <strain evidence="10">J07HQW2</strain>
    </source>
</reference>
<dbReference type="PANTHER" id="PTHR34979">
    <property type="entry name" value="INNER MEMBRANE PROTEIN YGAZ"/>
    <property type="match status" value="1"/>
</dbReference>
<accession>U1MYD4</accession>
<evidence type="ECO:0000256" key="3">
    <source>
        <dbReference type="ARBA" id="ARBA00022448"/>
    </source>
</evidence>
<dbReference type="InterPro" id="IPR011606">
    <property type="entry name" value="Brnchd-chn_aa_trnsp_permease"/>
</dbReference>
<keyword evidence="4" id="KW-1003">Cell membrane</keyword>
<dbReference type="GO" id="GO:0005886">
    <property type="term" value="C:plasma membrane"/>
    <property type="evidence" value="ECO:0007669"/>
    <property type="project" value="UniProtKB-SubCell"/>
</dbReference>
<gene>
    <name evidence="9" type="ORF">J07HQW2_01956</name>
</gene>
<protein>
    <submittedName>
        <fullName evidence="9">Putative branched-chain amino acid permease (Azaleucine resistance)</fullName>
    </submittedName>
</protein>
<dbReference type="GO" id="GO:1903785">
    <property type="term" value="P:L-valine transmembrane transport"/>
    <property type="evidence" value="ECO:0007669"/>
    <property type="project" value="TreeGrafter"/>
</dbReference>
<dbReference type="HOGENOM" id="CLU_065777_1_1_2"/>
<dbReference type="STRING" id="1238425.J07HQW2_01956"/>
<feature type="transmembrane region" description="Helical" evidence="8">
    <location>
        <begin position="84"/>
        <end position="102"/>
    </location>
</feature>
<dbReference type="EMBL" id="KE356561">
    <property type="protein sequence ID" value="ERG95499.1"/>
    <property type="molecule type" value="Genomic_DNA"/>
</dbReference>
<dbReference type="AlphaFoldDB" id="U1MYD4"/>
<evidence type="ECO:0000256" key="4">
    <source>
        <dbReference type="ARBA" id="ARBA00022475"/>
    </source>
</evidence>
<evidence type="ECO:0000256" key="1">
    <source>
        <dbReference type="ARBA" id="ARBA00004651"/>
    </source>
</evidence>